<keyword evidence="2" id="KW-1185">Reference proteome</keyword>
<sequence>MPVELDLEAIRRGAGELDAATEAVQGLVDQFRSAVEGLSDCFGGDAIGSLLDIAHQVVMEALSECITTNIEDLLDYANSLREMADNHEATDNDIAALFNELLAELGG</sequence>
<reference evidence="1 2" key="1">
    <citation type="journal article" date="2018" name="Int. J. Syst. Evol. Microbiol.">
        <title>Glycomyces paridis sp. nov., isolated from the medicinal plant Paris polyphylla.</title>
        <authorList>
            <person name="Fang X.M."/>
            <person name="Bai J.L."/>
            <person name="Su J."/>
            <person name="Zhao L.L."/>
            <person name="Liu H.Y."/>
            <person name="Ma B.P."/>
            <person name="Zhang Y.Q."/>
            <person name="Yu L.Y."/>
        </authorList>
    </citation>
    <scope>NUCLEOTIDE SEQUENCE [LARGE SCALE GENOMIC DNA]</scope>
    <source>
        <strain evidence="1 2">CPCC 204357</strain>
    </source>
</reference>
<proteinExistence type="predicted"/>
<evidence type="ECO:0000313" key="1">
    <source>
        <dbReference type="EMBL" id="THV30174.1"/>
    </source>
</evidence>
<protein>
    <submittedName>
        <fullName evidence="1">Uncharacterized protein</fullName>
    </submittedName>
</protein>
<dbReference type="Gene3D" id="1.10.287.1060">
    <property type="entry name" value="ESAT-6-like"/>
    <property type="match status" value="1"/>
</dbReference>
<comment type="caution">
    <text evidence="1">The sequence shown here is derived from an EMBL/GenBank/DDBJ whole genome shotgun (WGS) entry which is preliminary data.</text>
</comment>
<dbReference type="RefSeq" id="WP_136529047.1">
    <property type="nucleotide sequence ID" value="NZ_STGX01000004.1"/>
</dbReference>
<dbReference type="Proteomes" id="UP000305792">
    <property type="component" value="Unassembled WGS sequence"/>
</dbReference>
<dbReference type="InterPro" id="IPR036689">
    <property type="entry name" value="ESAT-6-like_sf"/>
</dbReference>
<name>A0A4S8PPB3_9ACTN</name>
<evidence type="ECO:0000313" key="2">
    <source>
        <dbReference type="Proteomes" id="UP000305792"/>
    </source>
</evidence>
<accession>A0A4S8PPB3</accession>
<dbReference type="OrthoDB" id="3627085at2"/>
<dbReference type="EMBL" id="STGX01000004">
    <property type="protein sequence ID" value="THV30174.1"/>
    <property type="molecule type" value="Genomic_DNA"/>
</dbReference>
<gene>
    <name evidence="1" type="ORF">E9998_07325</name>
</gene>
<dbReference type="AlphaFoldDB" id="A0A4S8PPB3"/>
<dbReference type="SUPFAM" id="SSF140453">
    <property type="entry name" value="EsxAB dimer-like"/>
    <property type="match status" value="1"/>
</dbReference>
<organism evidence="1 2">
    <name type="scientific">Glycomyces paridis</name>
    <dbReference type="NCBI Taxonomy" id="2126555"/>
    <lineage>
        <taxon>Bacteria</taxon>
        <taxon>Bacillati</taxon>
        <taxon>Actinomycetota</taxon>
        <taxon>Actinomycetes</taxon>
        <taxon>Glycomycetales</taxon>
        <taxon>Glycomycetaceae</taxon>
        <taxon>Glycomyces</taxon>
    </lineage>
</organism>